<proteinExistence type="predicted"/>
<comment type="caution">
    <text evidence="1">The sequence shown here is derived from an EMBL/GenBank/DDBJ whole genome shotgun (WGS) entry which is preliminary data.</text>
</comment>
<dbReference type="AlphaFoldDB" id="A0A7W9V1Y5"/>
<organism evidence="1 2">
    <name type="scientific">Streptomyces zagrosensis</name>
    <dbReference type="NCBI Taxonomy" id="1042984"/>
    <lineage>
        <taxon>Bacteria</taxon>
        <taxon>Bacillati</taxon>
        <taxon>Actinomycetota</taxon>
        <taxon>Actinomycetes</taxon>
        <taxon>Kitasatosporales</taxon>
        <taxon>Streptomycetaceae</taxon>
        <taxon>Streptomyces</taxon>
    </lineage>
</organism>
<protein>
    <submittedName>
        <fullName evidence="1">Uncharacterized protein</fullName>
    </submittedName>
</protein>
<evidence type="ECO:0000313" key="1">
    <source>
        <dbReference type="EMBL" id="MBB5938731.1"/>
    </source>
</evidence>
<name>A0A7W9V1Y5_9ACTN</name>
<reference evidence="1 2" key="1">
    <citation type="submission" date="2020-08" db="EMBL/GenBank/DDBJ databases">
        <title>Genomic Encyclopedia of Type Strains, Phase III (KMG-III): the genomes of soil and plant-associated and newly described type strains.</title>
        <authorList>
            <person name="Whitman W."/>
        </authorList>
    </citation>
    <scope>NUCLEOTIDE SEQUENCE [LARGE SCALE GENOMIC DNA]</scope>
    <source>
        <strain evidence="1 2">CECT 8305</strain>
    </source>
</reference>
<dbReference type="RefSeq" id="WP_184576721.1">
    <property type="nucleotide sequence ID" value="NZ_JACHJL010000018.1"/>
</dbReference>
<keyword evidence="2" id="KW-1185">Reference proteome</keyword>
<accession>A0A7W9V1Y5</accession>
<dbReference type="EMBL" id="JACHJL010000018">
    <property type="protein sequence ID" value="MBB5938731.1"/>
    <property type="molecule type" value="Genomic_DNA"/>
</dbReference>
<gene>
    <name evidence="1" type="ORF">FHS42_005822</name>
</gene>
<sequence length="299" mass="31261">MPPSLARPIARQLPVLTGRLAASEQLPSPAALNTRLALAMRISREIQCYIAATIQHARHLGDDWATISAILGTTEASARSCWSPAKIAAVLASGDRHYPTGAPLSRLQDATTTGSDTGAMRLLPADALGSALTSLLVSRGLSLDDIVRQTEQTSDALTGILDGRRLPPWPVTLMLATALDGDILAVRMIWEAVQGSRQTPPASVAVAAERLHAALRGLHLVAGCPTYEDVARHCGLRPGEVRAVLDDGLLLSSSTVARLAAALPGGSPWIAPLWLDLLNARAVAVAPSADADGRDGSAR</sequence>
<dbReference type="Proteomes" id="UP000588098">
    <property type="component" value="Unassembled WGS sequence"/>
</dbReference>
<evidence type="ECO:0000313" key="2">
    <source>
        <dbReference type="Proteomes" id="UP000588098"/>
    </source>
</evidence>